<evidence type="ECO:0000256" key="4">
    <source>
        <dbReference type="ARBA" id="ARBA00023136"/>
    </source>
</evidence>
<comment type="caution">
    <text evidence="8">The sequence shown here is derived from an EMBL/GenBank/DDBJ whole genome shotgun (WGS) entry which is preliminary data.</text>
</comment>
<evidence type="ECO:0000259" key="7">
    <source>
        <dbReference type="Pfam" id="PF09320"/>
    </source>
</evidence>
<evidence type="ECO:0000256" key="6">
    <source>
        <dbReference type="SAM" id="Phobius"/>
    </source>
</evidence>
<keyword evidence="3 6" id="KW-1133">Transmembrane helix</keyword>
<keyword evidence="2 6" id="KW-0812">Transmembrane</keyword>
<proteinExistence type="predicted"/>
<dbReference type="PANTHER" id="PTHR43908">
    <property type="entry name" value="AT29763P-RELATED"/>
    <property type="match status" value="1"/>
</dbReference>
<dbReference type="EMBL" id="PUHW01000769">
    <property type="protein sequence ID" value="KAG0685060.1"/>
    <property type="molecule type" value="Genomic_DNA"/>
</dbReference>
<evidence type="ECO:0000256" key="3">
    <source>
        <dbReference type="ARBA" id="ARBA00022989"/>
    </source>
</evidence>
<sequence>MLFGMGGMGGMGGNGFSFQFGGNGFPNNGFYYANNAGMNARRRAHQQQQQQQRQRRNGNSTNGNGNPREMPWSQYIIQFLPLLIILISIIINSLSGSSGNNDGYSKNVREFTGRIPIFSFEPLNNVNVERTTPKYNINYYLEQKTVDNFNGRKNPEKELRGLDKFVEAQYIERISLSCIREQRYRDSIIEQAQGFFFNDYEKIREANTMPLPNCERLGELQQSLL</sequence>
<evidence type="ECO:0000256" key="1">
    <source>
        <dbReference type="ARBA" id="ARBA00004167"/>
    </source>
</evidence>
<feature type="domain" description="DUF1977" evidence="7">
    <location>
        <begin position="115"/>
        <end position="217"/>
    </location>
</feature>
<dbReference type="InterPro" id="IPR015399">
    <property type="entry name" value="DUF1977_DnaJ-like"/>
</dbReference>
<evidence type="ECO:0000256" key="2">
    <source>
        <dbReference type="ARBA" id="ARBA00022692"/>
    </source>
</evidence>
<feature type="region of interest" description="Disordered" evidence="5">
    <location>
        <begin position="40"/>
        <end position="68"/>
    </location>
</feature>
<gene>
    <name evidence="8" type="ORF">C6P40_004935</name>
</gene>
<dbReference type="GO" id="GO:0030544">
    <property type="term" value="F:Hsp70 protein binding"/>
    <property type="evidence" value="ECO:0007669"/>
    <property type="project" value="TreeGrafter"/>
</dbReference>
<dbReference type="PANTHER" id="PTHR43908:SF3">
    <property type="entry name" value="AT29763P-RELATED"/>
    <property type="match status" value="1"/>
</dbReference>
<protein>
    <recommendedName>
        <fullName evidence="7">DUF1977 domain-containing protein</fullName>
    </recommendedName>
</protein>
<comment type="subcellular location">
    <subcellularLocation>
        <location evidence="1">Membrane</location>
        <topology evidence="1">Single-pass membrane protein</topology>
    </subcellularLocation>
</comment>
<dbReference type="GO" id="GO:0071218">
    <property type="term" value="P:cellular response to misfolded protein"/>
    <property type="evidence" value="ECO:0007669"/>
    <property type="project" value="TreeGrafter"/>
</dbReference>
<reference evidence="8" key="1">
    <citation type="submission" date="2020-11" db="EMBL/GenBank/DDBJ databases">
        <title>Kefir isolates.</title>
        <authorList>
            <person name="Marcisauskas S."/>
            <person name="Kim Y."/>
            <person name="Blasche S."/>
        </authorList>
    </citation>
    <scope>NUCLEOTIDE SEQUENCE</scope>
    <source>
        <strain evidence="8">Olga-1</strain>
    </source>
</reference>
<evidence type="ECO:0000313" key="9">
    <source>
        <dbReference type="Proteomes" id="UP000697127"/>
    </source>
</evidence>
<accession>A0A9P6WHK5</accession>
<feature type="transmembrane region" description="Helical" evidence="6">
    <location>
        <begin position="75"/>
        <end position="94"/>
    </location>
</feature>
<dbReference type="Pfam" id="PF09320">
    <property type="entry name" value="DUF1977"/>
    <property type="match status" value="1"/>
</dbReference>
<organism evidence="8 9">
    <name type="scientific">Pichia californica</name>
    <dbReference type="NCBI Taxonomy" id="460514"/>
    <lineage>
        <taxon>Eukaryota</taxon>
        <taxon>Fungi</taxon>
        <taxon>Dikarya</taxon>
        <taxon>Ascomycota</taxon>
        <taxon>Saccharomycotina</taxon>
        <taxon>Pichiomycetes</taxon>
        <taxon>Pichiales</taxon>
        <taxon>Pichiaceae</taxon>
        <taxon>Pichia</taxon>
    </lineage>
</organism>
<name>A0A9P6WHK5_9ASCO</name>
<dbReference type="AlphaFoldDB" id="A0A9P6WHK5"/>
<keyword evidence="9" id="KW-1185">Reference proteome</keyword>
<dbReference type="InterPro" id="IPR051100">
    <property type="entry name" value="DnaJ_subfamily_B/C"/>
</dbReference>
<evidence type="ECO:0000313" key="8">
    <source>
        <dbReference type="EMBL" id="KAG0685060.1"/>
    </source>
</evidence>
<dbReference type="OrthoDB" id="1507364at2759"/>
<dbReference type="GO" id="GO:0005789">
    <property type="term" value="C:endoplasmic reticulum membrane"/>
    <property type="evidence" value="ECO:0007669"/>
    <property type="project" value="TreeGrafter"/>
</dbReference>
<evidence type="ECO:0000256" key="5">
    <source>
        <dbReference type="SAM" id="MobiDB-lite"/>
    </source>
</evidence>
<dbReference type="Proteomes" id="UP000697127">
    <property type="component" value="Unassembled WGS sequence"/>
</dbReference>
<keyword evidence="4 6" id="KW-0472">Membrane</keyword>